<evidence type="ECO:0000256" key="6">
    <source>
        <dbReference type="SAM" id="SignalP"/>
    </source>
</evidence>
<evidence type="ECO:0000259" key="7">
    <source>
        <dbReference type="PROSITE" id="PS50198"/>
    </source>
</evidence>
<dbReference type="Proteomes" id="UP000239406">
    <property type="component" value="Unassembled WGS sequence"/>
</dbReference>
<comment type="caution">
    <text evidence="8">The sequence shown here is derived from an EMBL/GenBank/DDBJ whole genome shotgun (WGS) entry which is preliminary data.</text>
</comment>
<dbReference type="GO" id="GO:0003755">
    <property type="term" value="F:peptidyl-prolyl cis-trans isomerase activity"/>
    <property type="evidence" value="ECO:0007669"/>
    <property type="project" value="UniProtKB-KW"/>
</dbReference>
<evidence type="ECO:0000256" key="2">
    <source>
        <dbReference type="ARBA" id="ARBA00007656"/>
    </source>
</evidence>
<evidence type="ECO:0000313" key="8">
    <source>
        <dbReference type="EMBL" id="PPE70604.1"/>
    </source>
</evidence>
<sequence>MKKNVLALGTLSLALSAALLAPLSASAQNIAVVNGKPVPKERAEVLKAQLARQGQPITPEIERQIKDEVVLREIFVQEAERRGIAASENYKQQLELTRQALLIRELFAEYQRTNPITAEEIQAKYDEFKAQAGGKEYRARHILVEKEDEAKKLIADLKRGAKFEDLALKNSKDPGSAKQGGDLDWSPADRYVPEFSDAMVKLEKGKFTEQPVKSQFGYHVIKLEDVRDVELPTLEQVRPQIEQALMQQKIAQFRDDLRKNARTDYKFEQQ</sequence>
<keyword evidence="4 5" id="KW-0697">Rotamase</keyword>
<dbReference type="SUPFAM" id="SSF109998">
    <property type="entry name" value="Triger factor/SurA peptide-binding domain-like"/>
    <property type="match status" value="1"/>
</dbReference>
<evidence type="ECO:0000256" key="1">
    <source>
        <dbReference type="ARBA" id="ARBA00000971"/>
    </source>
</evidence>
<dbReference type="Pfam" id="PF13616">
    <property type="entry name" value="Rotamase_3"/>
    <property type="match status" value="1"/>
</dbReference>
<dbReference type="OrthoDB" id="14196at2"/>
<feature type="chain" id="PRO_5040584332" description="peptidylprolyl isomerase" evidence="6">
    <location>
        <begin position="28"/>
        <end position="270"/>
    </location>
</feature>
<dbReference type="InterPro" id="IPR050245">
    <property type="entry name" value="PrsA_foldase"/>
</dbReference>
<feature type="signal peptide" evidence="6">
    <location>
        <begin position="1"/>
        <end position="27"/>
    </location>
</feature>
<dbReference type="PROSITE" id="PS50198">
    <property type="entry name" value="PPIC_PPIASE_2"/>
    <property type="match status" value="1"/>
</dbReference>
<comment type="similarity">
    <text evidence="2">Belongs to the PpiC/parvulin rotamase family.</text>
</comment>
<reference evidence="8 10" key="1">
    <citation type="submission" date="2018-02" db="EMBL/GenBank/DDBJ databases">
        <title>Reclassifiation of [Polyangium] brachysporum DSM 7029 as Guopingzhaonella breviflexa gen. nov., sp. nov., a member of the family Comamonadaceae.</title>
        <authorList>
            <person name="Tang B."/>
        </authorList>
    </citation>
    <scope>NUCLEOTIDE SEQUENCE [LARGE SCALE GENOMIC DNA]</scope>
    <source>
        <strain evidence="8 10">DSM 15344</strain>
    </source>
</reference>
<evidence type="ECO:0000313" key="11">
    <source>
        <dbReference type="Proteomes" id="UP000294772"/>
    </source>
</evidence>
<dbReference type="RefSeq" id="WP_104356693.1">
    <property type="nucleotide sequence ID" value="NZ_CALFFA010000021.1"/>
</dbReference>
<feature type="domain" description="PpiC" evidence="7">
    <location>
        <begin position="134"/>
        <end position="225"/>
    </location>
</feature>
<dbReference type="EC" id="5.2.1.8" evidence="3"/>
<evidence type="ECO:0000256" key="3">
    <source>
        <dbReference type="ARBA" id="ARBA00013194"/>
    </source>
</evidence>
<accession>A0A2S5T6H7</accession>
<dbReference type="SUPFAM" id="SSF54534">
    <property type="entry name" value="FKBP-like"/>
    <property type="match status" value="1"/>
</dbReference>
<dbReference type="EMBL" id="PSNY01000005">
    <property type="protein sequence ID" value="PPE70604.1"/>
    <property type="molecule type" value="Genomic_DNA"/>
</dbReference>
<reference evidence="9 11" key="2">
    <citation type="submission" date="2019-03" db="EMBL/GenBank/DDBJ databases">
        <title>Genomic Encyclopedia of Type Strains, Phase IV (KMG-IV): sequencing the most valuable type-strain genomes for metagenomic binning, comparative biology and taxonomic classification.</title>
        <authorList>
            <person name="Goeker M."/>
        </authorList>
    </citation>
    <scope>NUCLEOTIDE SEQUENCE [LARGE SCALE GENOMIC DNA]</scope>
    <source>
        <strain evidence="9 11">DSM 15264</strain>
    </source>
</reference>
<dbReference type="InterPro" id="IPR000297">
    <property type="entry name" value="PPIase_PpiC"/>
</dbReference>
<dbReference type="PANTHER" id="PTHR47245">
    <property type="entry name" value="PEPTIDYLPROLYL ISOMERASE"/>
    <property type="match status" value="1"/>
</dbReference>
<dbReference type="PANTHER" id="PTHR47245:SF2">
    <property type="entry name" value="PEPTIDYL-PROLYL CIS-TRANS ISOMERASE HP_0175-RELATED"/>
    <property type="match status" value="1"/>
</dbReference>
<dbReference type="InterPro" id="IPR046357">
    <property type="entry name" value="PPIase_dom_sf"/>
</dbReference>
<dbReference type="AlphaFoldDB" id="A0A2S5T6H7"/>
<dbReference type="Gene3D" id="3.10.50.40">
    <property type="match status" value="1"/>
</dbReference>
<gene>
    <name evidence="8" type="ORF">C1702_05515</name>
    <name evidence="9" type="ORF">EV676_101634</name>
</gene>
<protein>
    <recommendedName>
        <fullName evidence="3">peptidylprolyl isomerase</fullName>
        <ecNumber evidence="3">5.2.1.8</ecNumber>
    </recommendedName>
</protein>
<dbReference type="InterPro" id="IPR027304">
    <property type="entry name" value="Trigger_fact/SurA_dom_sf"/>
</dbReference>
<organism evidence="8 10">
    <name type="scientific">Caldimonas thermodepolymerans</name>
    <dbReference type="NCBI Taxonomy" id="215580"/>
    <lineage>
        <taxon>Bacteria</taxon>
        <taxon>Pseudomonadati</taxon>
        <taxon>Pseudomonadota</taxon>
        <taxon>Betaproteobacteria</taxon>
        <taxon>Burkholderiales</taxon>
        <taxon>Sphaerotilaceae</taxon>
        <taxon>Caldimonas</taxon>
    </lineage>
</organism>
<keyword evidence="5 8" id="KW-0413">Isomerase</keyword>
<keyword evidence="6" id="KW-0732">Signal</keyword>
<dbReference type="Proteomes" id="UP000294772">
    <property type="component" value="Unassembled WGS sequence"/>
</dbReference>
<name>A0A2S5T6H7_9BURK</name>
<comment type="catalytic activity">
    <reaction evidence="1">
        <text>[protein]-peptidylproline (omega=180) = [protein]-peptidylproline (omega=0)</text>
        <dbReference type="Rhea" id="RHEA:16237"/>
        <dbReference type="Rhea" id="RHEA-COMP:10747"/>
        <dbReference type="Rhea" id="RHEA-COMP:10748"/>
        <dbReference type="ChEBI" id="CHEBI:83833"/>
        <dbReference type="ChEBI" id="CHEBI:83834"/>
        <dbReference type="EC" id="5.2.1.8"/>
    </reaction>
</comment>
<evidence type="ECO:0000256" key="4">
    <source>
        <dbReference type="ARBA" id="ARBA00023110"/>
    </source>
</evidence>
<evidence type="ECO:0000313" key="9">
    <source>
        <dbReference type="EMBL" id="TCP10050.1"/>
    </source>
</evidence>
<proteinExistence type="inferred from homology"/>
<evidence type="ECO:0000256" key="5">
    <source>
        <dbReference type="PROSITE-ProRule" id="PRU00278"/>
    </source>
</evidence>
<keyword evidence="10" id="KW-1185">Reference proteome</keyword>
<dbReference type="EMBL" id="SLXF01000001">
    <property type="protein sequence ID" value="TCP10050.1"/>
    <property type="molecule type" value="Genomic_DNA"/>
</dbReference>
<evidence type="ECO:0000313" key="10">
    <source>
        <dbReference type="Proteomes" id="UP000239406"/>
    </source>
</evidence>